<dbReference type="Proteomes" id="UP000076962">
    <property type="component" value="Unassembled WGS sequence"/>
</dbReference>
<evidence type="ECO:0000313" key="2">
    <source>
        <dbReference type="EMBL" id="OAD23248.1"/>
    </source>
</evidence>
<evidence type="ECO:0000313" key="3">
    <source>
        <dbReference type="Proteomes" id="UP000076962"/>
    </source>
</evidence>
<sequence>RNRVAIKIDISEGVIARIKKINFVGNHTISDEELFDEMKSSTTGWFSFITENDKYSRPQLAADVEALRSYYFDRGFSKKSGLLHRY</sequence>
<proteinExistence type="predicted"/>
<accession>A0A176S5R6</accession>
<dbReference type="Gene3D" id="3.10.20.310">
    <property type="entry name" value="membrane protein fhac"/>
    <property type="match status" value="1"/>
</dbReference>
<feature type="domain" description="POTRA" evidence="1">
    <location>
        <begin position="17"/>
        <end position="77"/>
    </location>
</feature>
<comment type="caution">
    <text evidence="2">The sequence shown here is derived from an EMBL/GenBank/DDBJ whole genome shotgun (WGS) entry which is preliminary data.</text>
</comment>
<gene>
    <name evidence="2" type="ORF">THIOM_000927</name>
</gene>
<name>A0A176S5R6_9GAMM</name>
<keyword evidence="3" id="KW-1185">Reference proteome</keyword>
<dbReference type="GO" id="GO:0019867">
    <property type="term" value="C:outer membrane"/>
    <property type="evidence" value="ECO:0007669"/>
    <property type="project" value="InterPro"/>
</dbReference>
<protein>
    <submittedName>
        <fullName evidence="2">Outer membrane protein assembly complex, YaeT protein</fullName>
    </submittedName>
</protein>
<dbReference type="EMBL" id="LUTY01000471">
    <property type="protein sequence ID" value="OAD23248.1"/>
    <property type="molecule type" value="Genomic_DNA"/>
</dbReference>
<evidence type="ECO:0000259" key="1">
    <source>
        <dbReference type="Pfam" id="PF07244"/>
    </source>
</evidence>
<organism evidence="2 3">
    <name type="scientific">Candidatus Thiomargarita nelsonii</name>
    <dbReference type="NCBI Taxonomy" id="1003181"/>
    <lineage>
        <taxon>Bacteria</taxon>
        <taxon>Pseudomonadati</taxon>
        <taxon>Pseudomonadota</taxon>
        <taxon>Gammaproteobacteria</taxon>
        <taxon>Thiotrichales</taxon>
        <taxon>Thiotrichaceae</taxon>
        <taxon>Thiomargarita</taxon>
    </lineage>
</organism>
<dbReference type="AlphaFoldDB" id="A0A176S5R6"/>
<dbReference type="Pfam" id="PF07244">
    <property type="entry name" value="POTRA"/>
    <property type="match status" value="1"/>
</dbReference>
<reference evidence="2 3" key="1">
    <citation type="submission" date="2016-05" db="EMBL/GenBank/DDBJ databases">
        <title>Single-cell genome of chain-forming Candidatus Thiomargarita nelsonii and comparison to other large sulfur-oxidizing bacteria.</title>
        <authorList>
            <person name="Winkel M."/>
            <person name="Salman V."/>
            <person name="Woyke T."/>
            <person name="Schulz-Vogt H."/>
            <person name="Richter M."/>
            <person name="Flood B."/>
            <person name="Bailey J."/>
            <person name="Amann R."/>
            <person name="Mussmann M."/>
        </authorList>
    </citation>
    <scope>NUCLEOTIDE SEQUENCE [LARGE SCALE GENOMIC DNA]</scope>
    <source>
        <strain evidence="2 3">THI036</strain>
    </source>
</reference>
<dbReference type="InterPro" id="IPR010827">
    <property type="entry name" value="BamA/TamA_POTRA"/>
</dbReference>
<feature type="non-terminal residue" evidence="2">
    <location>
        <position position="1"/>
    </location>
</feature>